<keyword evidence="2" id="KW-0067">ATP-binding</keyword>
<evidence type="ECO:0000313" key="4">
    <source>
        <dbReference type="EMBL" id="ANU15503.1"/>
    </source>
</evidence>
<dbReference type="Gene3D" id="3.40.50.300">
    <property type="entry name" value="P-loop containing nucleotide triphosphate hydrolases"/>
    <property type="match status" value="1"/>
</dbReference>
<accession>A0A1C7DWA1</accession>
<evidence type="ECO:0000256" key="1">
    <source>
        <dbReference type="ARBA" id="ARBA00022741"/>
    </source>
</evidence>
<feature type="domain" description="IstB-like ATP-binding" evidence="3">
    <location>
        <begin position="13"/>
        <end position="225"/>
    </location>
</feature>
<reference evidence="5" key="2">
    <citation type="submission" date="2016-10" db="EMBL/GenBank/DDBJ databases">
        <authorList>
            <person name="See-Too W.S."/>
        </authorList>
    </citation>
    <scope>NUCLEOTIDE SEQUENCE [LARGE SCALE GENOMIC DNA]</scope>
    <source>
        <strain evidence="5">DSM 24743</strain>
    </source>
</reference>
<dbReference type="CDD" id="cd00267">
    <property type="entry name" value="ABC_ATPase"/>
    <property type="match status" value="1"/>
</dbReference>
<proteinExistence type="predicted"/>
<protein>
    <submittedName>
        <fullName evidence="4">AAA family ATPase</fullName>
    </submittedName>
</protein>
<dbReference type="InterPro" id="IPR028350">
    <property type="entry name" value="DNAC/IstB-like"/>
</dbReference>
<dbReference type="NCBIfam" id="NF038214">
    <property type="entry name" value="IS21_help_AAA"/>
    <property type="match status" value="1"/>
</dbReference>
<organism evidence="4 5">
    <name type="scientific">Planococcus halocryophilus</name>
    <dbReference type="NCBI Taxonomy" id="1215089"/>
    <lineage>
        <taxon>Bacteria</taxon>
        <taxon>Bacillati</taxon>
        <taxon>Bacillota</taxon>
        <taxon>Bacilli</taxon>
        <taxon>Bacillales</taxon>
        <taxon>Caryophanaceae</taxon>
        <taxon>Planococcus</taxon>
    </lineage>
</organism>
<dbReference type="Proteomes" id="UP000092687">
    <property type="component" value="Chromosome"/>
</dbReference>
<evidence type="ECO:0000313" key="5">
    <source>
        <dbReference type="Proteomes" id="UP000092687"/>
    </source>
</evidence>
<evidence type="ECO:0000259" key="3">
    <source>
        <dbReference type="Pfam" id="PF01695"/>
    </source>
</evidence>
<keyword evidence="5" id="KW-1185">Reference proteome</keyword>
<reference evidence="5" key="1">
    <citation type="submission" date="2016-07" db="EMBL/GenBank/DDBJ databases">
        <authorList>
            <person name="See-Too W.S."/>
        </authorList>
    </citation>
    <scope>NUCLEOTIDE SEQUENCE [LARGE SCALE GENOMIC DNA]</scope>
    <source>
        <strain evidence="5">DSM 24743</strain>
    </source>
</reference>
<sequence length="230" mass="26451">MEKMYMDQMSDPAFKDLSFDDRLSLMIDGEWLRRQNSRLHRLMTNAQFKMSQACVEDLLYYDDRKLDKAFITKLSTCNFVGENQNVIIKGASGNGKSYLACALGVSACRNNYSVRYVRLPELLDELAVARLNGTFQKTMKVYRKIKLLILDEWLLVSLDEMQARDLLEIVESRHMTSSTIFCSQFDTAGWYEQIGESTLADAIIDRIIHSSHNILVDGKISMRERLGLHS</sequence>
<gene>
    <name evidence="4" type="ORF">BBI08_08805</name>
</gene>
<dbReference type="EMBL" id="CP016537">
    <property type="protein sequence ID" value="ANU15503.1"/>
    <property type="molecule type" value="Genomic_DNA"/>
</dbReference>
<keyword evidence="1" id="KW-0547">Nucleotide-binding</keyword>
<dbReference type="SUPFAM" id="SSF52540">
    <property type="entry name" value="P-loop containing nucleoside triphosphate hydrolases"/>
    <property type="match status" value="1"/>
</dbReference>
<dbReference type="InterPro" id="IPR047661">
    <property type="entry name" value="IstB"/>
</dbReference>
<dbReference type="PIRSF" id="PIRSF003073">
    <property type="entry name" value="DNAC_TnpB_IstB"/>
    <property type="match status" value="1"/>
</dbReference>
<dbReference type="InterPro" id="IPR002611">
    <property type="entry name" value="IstB_ATP-bd"/>
</dbReference>
<dbReference type="Pfam" id="PF01695">
    <property type="entry name" value="IstB_IS21"/>
    <property type="match status" value="1"/>
</dbReference>
<evidence type="ECO:0000256" key="2">
    <source>
        <dbReference type="ARBA" id="ARBA00022840"/>
    </source>
</evidence>
<dbReference type="InterPro" id="IPR027417">
    <property type="entry name" value="P-loop_NTPase"/>
</dbReference>
<dbReference type="PANTHER" id="PTHR30050:SF4">
    <property type="entry name" value="ATP-BINDING PROTEIN RV3427C IN INSERTION SEQUENCE-RELATED"/>
    <property type="match status" value="1"/>
</dbReference>
<dbReference type="KEGG" id="phc:BBI08_08805"/>
<name>A0A1C7DWA1_9BACL</name>
<dbReference type="PANTHER" id="PTHR30050">
    <property type="entry name" value="CHROMOSOMAL REPLICATION INITIATOR PROTEIN DNAA"/>
    <property type="match status" value="1"/>
</dbReference>
<dbReference type="AlphaFoldDB" id="A0A1C7DWA1"/>
<dbReference type="GO" id="GO:0006260">
    <property type="term" value="P:DNA replication"/>
    <property type="evidence" value="ECO:0007669"/>
    <property type="project" value="TreeGrafter"/>
</dbReference>
<dbReference type="GO" id="GO:0005524">
    <property type="term" value="F:ATP binding"/>
    <property type="evidence" value="ECO:0007669"/>
    <property type="project" value="UniProtKB-KW"/>
</dbReference>
<dbReference type="STRING" id="1215089.BBI08_08805"/>